<evidence type="ECO:0000256" key="1">
    <source>
        <dbReference type="ARBA" id="ARBA00022553"/>
    </source>
</evidence>
<name>A0A9P6YEZ5_RHIOR</name>
<dbReference type="PANTHER" id="PTHR46572:SF1">
    <property type="entry name" value="RHO1 GUANINE NUCLEOTIDE EXCHANGE FACTOR TUS1"/>
    <property type="match status" value="1"/>
</dbReference>
<feature type="domain" description="CNH" evidence="6">
    <location>
        <begin position="918"/>
        <end position="1230"/>
    </location>
</feature>
<dbReference type="CDD" id="cd00160">
    <property type="entry name" value="RhoGEF"/>
    <property type="match status" value="1"/>
</dbReference>
<dbReference type="InterPro" id="IPR041675">
    <property type="entry name" value="PH_5"/>
</dbReference>
<dbReference type="Proteomes" id="UP000717996">
    <property type="component" value="Unassembled WGS sequence"/>
</dbReference>
<dbReference type="SMART" id="SM00233">
    <property type="entry name" value="PH"/>
    <property type="match status" value="1"/>
</dbReference>
<dbReference type="SMART" id="SM00036">
    <property type="entry name" value="CNH"/>
    <property type="match status" value="1"/>
</dbReference>
<dbReference type="OrthoDB" id="2272012at2759"/>
<evidence type="ECO:0000259" key="4">
    <source>
        <dbReference type="PROSITE" id="PS50003"/>
    </source>
</evidence>
<evidence type="ECO:0000259" key="5">
    <source>
        <dbReference type="PROSITE" id="PS50010"/>
    </source>
</evidence>
<dbReference type="Pfam" id="PF15405">
    <property type="entry name" value="PH_5"/>
    <property type="match status" value="1"/>
</dbReference>
<feature type="compositionally biased region" description="Polar residues" evidence="3">
    <location>
        <begin position="199"/>
        <end position="216"/>
    </location>
</feature>
<dbReference type="PANTHER" id="PTHR46572">
    <property type="entry name" value="RHO1 GDP-GTP EXCHANGE PROTEIN 1-RELATED"/>
    <property type="match status" value="1"/>
</dbReference>
<dbReference type="Gene3D" id="2.30.29.30">
    <property type="entry name" value="Pleckstrin-homology domain (PH domain)/Phosphotyrosine-binding domain (PTB)"/>
    <property type="match status" value="1"/>
</dbReference>
<dbReference type="InterPro" id="IPR000219">
    <property type="entry name" value="DH_dom"/>
</dbReference>
<evidence type="ECO:0008006" key="9">
    <source>
        <dbReference type="Google" id="ProtNLM"/>
    </source>
</evidence>
<dbReference type="InterPro" id="IPR001180">
    <property type="entry name" value="CNH_dom"/>
</dbReference>
<dbReference type="InterPro" id="IPR011993">
    <property type="entry name" value="PH-like_dom_sf"/>
</dbReference>
<feature type="region of interest" description="Disordered" evidence="3">
    <location>
        <begin position="310"/>
        <end position="339"/>
    </location>
</feature>
<dbReference type="Pfam" id="PF00621">
    <property type="entry name" value="RhoGEF"/>
    <property type="match status" value="1"/>
</dbReference>
<feature type="region of interest" description="Disordered" evidence="3">
    <location>
        <begin position="199"/>
        <end position="225"/>
    </location>
</feature>
<dbReference type="AlphaFoldDB" id="A0A9P6YEZ5"/>
<sequence length="1267" mass="145313">MSNHPPQQYGYYETASNSEEMDEMLNSLVGYQSHAMSSSSHLASNHYTANNNNNYYNNYYVENNNLPPPVPLRNESYSNETMGSSKYYYPPTDVYPPPMNDYSYPPPPQNSSSRPLPPTPLPHGVPSNYSSFENPSFPTPQPISMPVPDRYPSVDRNIYPPPEYHFHSRTPSQDTTSYPPVGYPDRSQDYINNSYRPTFTQHTSDSSSQISTPVSDTRTHRRTQSSLRNNMIVTIERPRFDYLPETDMQNGDEVPFIPVSPDSSSDEEVGYFEKKKSVYEPPHTEVPHTDDAIVPPAVEPVVPVAPAQEQDGVVHQEEYQQEEQQEQEEQQQQQQQEEEPNYAFFSVLSEAFIRHVKGLENVRELWCAGEYNESFTGSEAVVIIRGLLKEQVPDEYSVKMASSLMTSQPPLFSPTQYSQKSLITHMMYNSEDTYFVEEGALDGDVPTGIFTALTPCYSYHCKPELGGCYAPRCPNKKDNHDFDTEYKDEVNISRTDSTSSAPSPEGGWLVSHDAWASRVDRELLLSLDKKEIARQEVLNEIIYSEEKFLSDLTILREARLERSNAIEAHRLKEFIQIVFNNYEVLLENSGAMFRDFLNRARQYDGQCVPMIGDIMVQHMAFFERPFVEYSPHAGLAKYIAETEMKNNPEFEKFVKEIAKHERTNRLPIWHYLLSPVTRMQRYPLLIEALLKKTPEDHADHAYLTRCYDMIRSIAAKADNSAIHTKRRLAILHIRDAITFRQGELYDLQLGDQNRRLYHQGILKRRSGPIEVADKTDIYAFIFDHMVLLTKQRKTSTGDEYRVWRKPIPLHMLVVQNNSSFKTPSSTASSTFQTFDGNRSSGMMGTGVTLVLHHLGSRGGSVYPFFCSSMEEKQTWLKAIEDAKASLKKRHGDMDVFELRPLDDVNFRHLTSGTPTGTATRINCSVPFVTAQNERKIAIGTDNGVFFKTEGQDNSIRRIIQCESVIQLGLMEKHHILIVLTEKALRAYPVDALDSKNNTKAIDRIEMEIGQHVNFFQLGYCNGRDMLVYKKKKKTSSVFTALEPFCDLRDPKNEKLLTPRTSLFSNKPEYLRWFKKYKDFYIGAEASNIHFLRAKLNIVCERGFEVIDPENLTVGRDIPDSEDPQFNFVTRHPEPLKPLAMYRINDKFLLCYDKFAFYVNNRNGSLVQREPGKPPVLCEWEGTPTHIVYEHPYIIAIDPYFIEVRHVETGELVQIISGENIRLAYYNGGGERPVIHVCMTHSQKPDTQALFHLSLNSNHRNSTGFSRK</sequence>
<dbReference type="Pfam" id="PF00780">
    <property type="entry name" value="CNH"/>
    <property type="match status" value="1"/>
</dbReference>
<evidence type="ECO:0000256" key="3">
    <source>
        <dbReference type="SAM" id="MobiDB-lite"/>
    </source>
</evidence>
<dbReference type="InterPro" id="IPR035899">
    <property type="entry name" value="DBL_dom_sf"/>
</dbReference>
<dbReference type="PROSITE" id="PS50003">
    <property type="entry name" value="PH_DOMAIN"/>
    <property type="match status" value="1"/>
</dbReference>
<evidence type="ECO:0000313" key="8">
    <source>
        <dbReference type="Proteomes" id="UP000717996"/>
    </source>
</evidence>
<dbReference type="InterPro" id="IPR052233">
    <property type="entry name" value="Rho-type_GEFs"/>
</dbReference>
<feature type="domain" description="DH" evidence="5">
    <location>
        <begin position="533"/>
        <end position="720"/>
    </location>
</feature>
<feature type="region of interest" description="Disordered" evidence="3">
    <location>
        <begin position="98"/>
        <end position="179"/>
    </location>
</feature>
<dbReference type="SMART" id="SM00325">
    <property type="entry name" value="RhoGEF"/>
    <property type="match status" value="1"/>
</dbReference>
<organism evidence="7 8">
    <name type="scientific">Rhizopus oryzae</name>
    <name type="common">Mucormycosis agent</name>
    <name type="synonym">Rhizopus arrhizus var. delemar</name>
    <dbReference type="NCBI Taxonomy" id="64495"/>
    <lineage>
        <taxon>Eukaryota</taxon>
        <taxon>Fungi</taxon>
        <taxon>Fungi incertae sedis</taxon>
        <taxon>Mucoromycota</taxon>
        <taxon>Mucoromycotina</taxon>
        <taxon>Mucoromycetes</taxon>
        <taxon>Mucorales</taxon>
        <taxon>Mucorineae</taxon>
        <taxon>Rhizopodaceae</taxon>
        <taxon>Rhizopus</taxon>
    </lineage>
</organism>
<feature type="domain" description="PH" evidence="4">
    <location>
        <begin position="755"/>
        <end position="884"/>
    </location>
</feature>
<feature type="compositionally biased region" description="Acidic residues" evidence="3">
    <location>
        <begin position="319"/>
        <end position="329"/>
    </location>
</feature>
<feature type="compositionally biased region" description="Polar residues" evidence="3">
    <location>
        <begin position="169"/>
        <end position="178"/>
    </location>
</feature>
<feature type="compositionally biased region" description="Pro residues" evidence="3">
    <location>
        <begin position="98"/>
        <end position="123"/>
    </location>
</feature>
<dbReference type="EMBL" id="JAANIT010000623">
    <property type="protein sequence ID" value="KAG1545869.1"/>
    <property type="molecule type" value="Genomic_DNA"/>
</dbReference>
<evidence type="ECO:0000259" key="6">
    <source>
        <dbReference type="PROSITE" id="PS50219"/>
    </source>
</evidence>
<evidence type="ECO:0000313" key="7">
    <source>
        <dbReference type="EMBL" id="KAG1545869.1"/>
    </source>
</evidence>
<dbReference type="SUPFAM" id="SSF50729">
    <property type="entry name" value="PH domain-like"/>
    <property type="match status" value="1"/>
</dbReference>
<protein>
    <recommendedName>
        <fullName evidence="9">Rho1 guanine nucleotide exchange factor 1</fullName>
    </recommendedName>
</protein>
<accession>A0A9P6YEZ5</accession>
<reference evidence="7" key="1">
    <citation type="journal article" date="2020" name="Microb. Genom.">
        <title>Genetic diversity of clinical and environmental Mucorales isolates obtained from an investigation of mucormycosis cases among solid organ transplant recipients.</title>
        <authorList>
            <person name="Nguyen M.H."/>
            <person name="Kaul D."/>
            <person name="Muto C."/>
            <person name="Cheng S.J."/>
            <person name="Richter R.A."/>
            <person name="Bruno V.M."/>
            <person name="Liu G."/>
            <person name="Beyhan S."/>
            <person name="Sundermann A.J."/>
            <person name="Mounaud S."/>
            <person name="Pasculle A.W."/>
            <person name="Nierman W.C."/>
            <person name="Driscoll E."/>
            <person name="Cumbie R."/>
            <person name="Clancy C.J."/>
            <person name="Dupont C.L."/>
        </authorList>
    </citation>
    <scope>NUCLEOTIDE SEQUENCE</scope>
    <source>
        <strain evidence="7">GL16</strain>
    </source>
</reference>
<proteinExistence type="predicted"/>
<evidence type="ECO:0000256" key="2">
    <source>
        <dbReference type="ARBA" id="ARBA00022658"/>
    </source>
</evidence>
<comment type="caution">
    <text evidence="7">The sequence shown here is derived from an EMBL/GenBank/DDBJ whole genome shotgun (WGS) entry which is preliminary data.</text>
</comment>
<keyword evidence="2" id="KW-0344">Guanine-nucleotide releasing factor</keyword>
<dbReference type="GO" id="GO:0005085">
    <property type="term" value="F:guanyl-nucleotide exchange factor activity"/>
    <property type="evidence" value="ECO:0007669"/>
    <property type="project" value="UniProtKB-KW"/>
</dbReference>
<dbReference type="PROSITE" id="PS50219">
    <property type="entry name" value="CNH"/>
    <property type="match status" value="1"/>
</dbReference>
<dbReference type="InterPro" id="IPR001849">
    <property type="entry name" value="PH_domain"/>
</dbReference>
<dbReference type="Gene3D" id="1.20.900.10">
    <property type="entry name" value="Dbl homology (DH) domain"/>
    <property type="match status" value="1"/>
</dbReference>
<keyword evidence="1" id="KW-0597">Phosphoprotein</keyword>
<dbReference type="SUPFAM" id="SSF48065">
    <property type="entry name" value="DBL homology domain (DH-domain)"/>
    <property type="match status" value="1"/>
</dbReference>
<dbReference type="PROSITE" id="PS50010">
    <property type="entry name" value="DH_2"/>
    <property type="match status" value="1"/>
</dbReference>
<gene>
    <name evidence="7" type="ORF">G6F51_005211</name>
</gene>